<comment type="caution">
    <text evidence="3">The sequence shown here is derived from an EMBL/GenBank/DDBJ whole genome shotgun (WGS) entry which is preliminary data.</text>
</comment>
<evidence type="ECO:0000256" key="1">
    <source>
        <dbReference type="SAM" id="Coils"/>
    </source>
</evidence>
<proteinExistence type="predicted"/>
<keyword evidence="2" id="KW-0732">Signal</keyword>
<accession>A0ABS6DXX1</accession>
<dbReference type="Proteomes" id="UP001196301">
    <property type="component" value="Unassembled WGS sequence"/>
</dbReference>
<feature type="coiled-coil region" evidence="1">
    <location>
        <begin position="30"/>
        <end position="57"/>
    </location>
</feature>
<evidence type="ECO:0000313" key="4">
    <source>
        <dbReference type="Proteomes" id="UP001196301"/>
    </source>
</evidence>
<evidence type="ECO:0000313" key="3">
    <source>
        <dbReference type="EMBL" id="MBU5336258.1"/>
    </source>
</evidence>
<protein>
    <submittedName>
        <fullName evidence="3">Uncharacterized protein</fullName>
    </submittedName>
</protein>
<feature type="signal peptide" evidence="2">
    <location>
        <begin position="1"/>
        <end position="18"/>
    </location>
</feature>
<dbReference type="PROSITE" id="PS51257">
    <property type="entry name" value="PROKAR_LIPOPROTEIN"/>
    <property type="match status" value="1"/>
</dbReference>
<name>A0ABS6DXX1_9FIRM</name>
<reference evidence="3 4" key="1">
    <citation type="submission" date="2021-06" db="EMBL/GenBank/DDBJ databases">
        <authorList>
            <person name="Sun Q."/>
            <person name="Li D."/>
        </authorList>
    </citation>
    <scope>NUCLEOTIDE SEQUENCE [LARGE SCALE GENOMIC DNA]</scope>
    <source>
        <strain evidence="3 4">N19</strain>
    </source>
</reference>
<gene>
    <name evidence="3" type="ORF">KQI20_07380</name>
</gene>
<keyword evidence="1" id="KW-0175">Coiled coil</keyword>
<keyword evidence="4" id="KW-1185">Reference proteome</keyword>
<evidence type="ECO:0000256" key="2">
    <source>
        <dbReference type="SAM" id="SignalP"/>
    </source>
</evidence>
<organism evidence="3 4">
    <name type="scientific">Intestinibacter bartlettii</name>
    <dbReference type="NCBI Taxonomy" id="261299"/>
    <lineage>
        <taxon>Bacteria</taxon>
        <taxon>Bacillati</taxon>
        <taxon>Bacillota</taxon>
        <taxon>Clostridia</taxon>
        <taxon>Peptostreptococcales</taxon>
        <taxon>Peptostreptococcaceae</taxon>
        <taxon>Intestinibacter</taxon>
    </lineage>
</organism>
<dbReference type="RefSeq" id="WP_216569385.1">
    <property type="nucleotide sequence ID" value="NZ_JAHLOQ010000017.1"/>
</dbReference>
<feature type="chain" id="PRO_5045914388" evidence="2">
    <location>
        <begin position="19"/>
        <end position="266"/>
    </location>
</feature>
<sequence length="266" mass="30698">MKRIVIMLSLIMCVGVLSGCKSDNVENSGINSESNKVEEKKSSIENFTKEYEDELNNEVIKEDGCHIQLQLTEDKKRVIASIITDQHFTPDERRSNVYLIEENRDNYASKIIELFNNIYNKYKDNGYKIYEVLYLIDGDNYTLLNIESDSELDVSYITGGNDYNEPQEDTRYQDLCNALASFGDKYDTVPQIEVYDSGILIWMYLNSEVAAYVEEEGFSDNSEINKEFLEVWSTCKVFYGDDCGLTIAWVNPDGNLVLRNCSRFYE</sequence>
<dbReference type="EMBL" id="JAHLOQ010000017">
    <property type="protein sequence ID" value="MBU5336258.1"/>
    <property type="molecule type" value="Genomic_DNA"/>
</dbReference>